<proteinExistence type="predicted"/>
<dbReference type="PANTHER" id="PTHR40788">
    <property type="entry name" value="CLR5 DOMAIN-CONTAINING PROTEIN-RELATED"/>
    <property type="match status" value="1"/>
</dbReference>
<feature type="region of interest" description="Disordered" evidence="1">
    <location>
        <begin position="643"/>
        <end position="715"/>
    </location>
</feature>
<keyword evidence="3" id="KW-1185">Reference proteome</keyword>
<organism evidence="2 3">
    <name type="scientific">Discina gigas</name>
    <dbReference type="NCBI Taxonomy" id="1032678"/>
    <lineage>
        <taxon>Eukaryota</taxon>
        <taxon>Fungi</taxon>
        <taxon>Dikarya</taxon>
        <taxon>Ascomycota</taxon>
        <taxon>Pezizomycotina</taxon>
        <taxon>Pezizomycetes</taxon>
        <taxon>Pezizales</taxon>
        <taxon>Discinaceae</taxon>
        <taxon>Discina</taxon>
    </lineage>
</organism>
<name>A0ABR3GIU4_9PEZI</name>
<dbReference type="PANTHER" id="PTHR40788:SF2">
    <property type="entry name" value="CLR5 DOMAIN-CONTAINING PROTEIN"/>
    <property type="match status" value="1"/>
</dbReference>
<accession>A0ABR3GIU4</accession>
<protein>
    <submittedName>
        <fullName evidence="2">Uncharacterized protein</fullName>
    </submittedName>
</protein>
<dbReference type="Proteomes" id="UP001447188">
    <property type="component" value="Unassembled WGS sequence"/>
</dbReference>
<evidence type="ECO:0000313" key="3">
    <source>
        <dbReference type="Proteomes" id="UP001447188"/>
    </source>
</evidence>
<feature type="compositionally biased region" description="Polar residues" evidence="1">
    <location>
        <begin position="676"/>
        <end position="690"/>
    </location>
</feature>
<evidence type="ECO:0000313" key="2">
    <source>
        <dbReference type="EMBL" id="KAL0635835.1"/>
    </source>
</evidence>
<feature type="compositionally biased region" description="Basic and acidic residues" evidence="1">
    <location>
        <begin position="643"/>
        <end position="655"/>
    </location>
</feature>
<evidence type="ECO:0000256" key="1">
    <source>
        <dbReference type="SAM" id="MobiDB-lite"/>
    </source>
</evidence>
<sequence length="814" mass="90696">MPSTKTQSGGAPDPVRTIFLDDPSTDFRTSYEELSSLAPSYSATIASRWRKKAVALRSKCLAQAWASAGPGQKILDRCPRLSERLLGVNHMDSPLNLLGNLPMEEFLFACINLEQLATNPATLLNLIYSRSVKHPSYFGRSDYTNFVDPVLKLFRSADDQNEASVNAAVVMIQNDESNYGVINMLSRQSDHYQQGIYRKLFCNVDSGGTWLMKWQKTIIDFCLYCVKAILSPGDLQKKPTGLPGAEKLLEGVQNFSTPSAVGSSRSAILLTLPYTIPKEFDLQDAHTRARAHLRFAEEHVGLLRTDPNYLLSEIELRLAHRAEHILDIAGRKGNAESSQSVGDTIAKVIHSSYVRLLVWNEICILFEEASQIMPTIQGSNPMLDEKIQMIQAVLCFCESFSKSAIAMNVCAGPQLRRHFFRPQTFTRQMAVAILPGLTTSSIFKENPIDGLFMCIFLSGKVWHLDLNTTANEIEHIMTTDRPELKSRVHPWLMNILSDVAAVFDIQENLERHIPSMESPNFIKTTTGHVATFSRCVNDFADMWPSVDLYGILGDGPMGWERMLKVADGDGMKRFWAVVDKQVVRLSGGPTLDLWIMTASVRPATRRKGKWMWQGKVFLAEVDRNAREEWMWQRKVFLAEEADRNAREEVDTKDEGSFGDEGSAADEDPEGYGEVQSPGSIFGTENIQSGGPSARDSRKAKPKLAPLLNGTPKKHPAAVNIEDSLRNININEKNAGQTENKPTISVSKRTYQAITNLSTGKPLAWKEFILLMDSLGFTTTPVGGSMLLFMPESKEDEAISSECCPPNSTLQRTVI</sequence>
<gene>
    <name evidence="2" type="ORF">Q9L58_005176</name>
</gene>
<dbReference type="EMBL" id="JBBBZM010000061">
    <property type="protein sequence ID" value="KAL0635835.1"/>
    <property type="molecule type" value="Genomic_DNA"/>
</dbReference>
<reference evidence="2 3" key="1">
    <citation type="submission" date="2024-02" db="EMBL/GenBank/DDBJ databases">
        <title>Discinaceae phylogenomics.</title>
        <authorList>
            <person name="Dirks A.C."/>
            <person name="James T.Y."/>
        </authorList>
    </citation>
    <scope>NUCLEOTIDE SEQUENCE [LARGE SCALE GENOMIC DNA]</scope>
    <source>
        <strain evidence="2 3">ACD0624</strain>
    </source>
</reference>
<comment type="caution">
    <text evidence="2">The sequence shown here is derived from an EMBL/GenBank/DDBJ whole genome shotgun (WGS) entry which is preliminary data.</text>
</comment>